<dbReference type="Proteomes" id="UP000761534">
    <property type="component" value="Unassembled WGS sequence"/>
</dbReference>
<dbReference type="Pfam" id="PF05282">
    <property type="entry name" value="AAR2"/>
    <property type="match status" value="1"/>
</dbReference>
<dbReference type="PANTHER" id="PTHR12689">
    <property type="entry name" value="A1 CISTRON SPLICING FACTOR AAR2-RELATED"/>
    <property type="match status" value="1"/>
</dbReference>
<keyword evidence="3" id="KW-1185">Reference proteome</keyword>
<comment type="caution">
    <text evidence="2">The sequence shown here is derived from an EMBL/GenBank/DDBJ whole genome shotgun (WGS) entry which is preliminary data.</text>
</comment>
<protein>
    <recommendedName>
        <fullName evidence="1">AAR2 C-terminal domain-containing protein</fullName>
    </recommendedName>
</protein>
<gene>
    <name evidence="2" type="ORF">TRICI_002958</name>
</gene>
<dbReference type="Gene3D" id="1.25.40.550">
    <property type="entry name" value="Aar2, C-terminal domain-like"/>
    <property type="match status" value="1"/>
</dbReference>
<organism evidence="2 3">
    <name type="scientific">Trichomonascus ciferrii</name>
    <dbReference type="NCBI Taxonomy" id="44093"/>
    <lineage>
        <taxon>Eukaryota</taxon>
        <taxon>Fungi</taxon>
        <taxon>Dikarya</taxon>
        <taxon>Ascomycota</taxon>
        <taxon>Saccharomycotina</taxon>
        <taxon>Dipodascomycetes</taxon>
        <taxon>Dipodascales</taxon>
        <taxon>Trichomonascaceae</taxon>
        <taxon>Trichomonascus</taxon>
        <taxon>Trichomonascus ciferrii complex</taxon>
    </lineage>
</organism>
<dbReference type="OrthoDB" id="201752at2759"/>
<dbReference type="InterPro" id="IPR007946">
    <property type="entry name" value="AAR2"/>
</dbReference>
<sequence>MVKYPESDNWHELSNYIKDSNLSNSLATTVSSTSTTREENEILKKSLYESASIRAEETGTKVEDDRIVQSLVDQPDALVFQDIDLKHSYKEGQVGSERTKNLLDKSWYLNNIVLKSISFDYLLGELQLGFLLMLLLSNFSSAQQWLKIVDLLTRCEADTRSNPTKYSNFVKIVTSQLNNCPQEYIESFLEPLRLEKAFTNFFTDSPSLPNMNQLKSTLQRIGIEINDIDEDPEEQPVIVDV</sequence>
<evidence type="ECO:0000313" key="3">
    <source>
        <dbReference type="Proteomes" id="UP000761534"/>
    </source>
</evidence>
<accession>A0A642V573</accession>
<dbReference type="GO" id="GO:0000244">
    <property type="term" value="P:spliceosomal tri-snRNP complex assembly"/>
    <property type="evidence" value="ECO:0007669"/>
    <property type="project" value="TreeGrafter"/>
</dbReference>
<name>A0A642V573_9ASCO</name>
<evidence type="ECO:0000313" key="2">
    <source>
        <dbReference type="EMBL" id="KAA8914201.1"/>
    </source>
</evidence>
<dbReference type="InterPro" id="IPR033648">
    <property type="entry name" value="AAR2_C"/>
</dbReference>
<dbReference type="EMBL" id="SWFS01000205">
    <property type="protein sequence ID" value="KAA8914201.1"/>
    <property type="molecule type" value="Genomic_DNA"/>
</dbReference>
<reference evidence="2" key="1">
    <citation type="journal article" date="2019" name="G3 (Bethesda)">
        <title>Genome Assemblies of Two Rare Opportunistic Yeast Pathogens: Diutina rugosa (syn. Candida rugosa) and Trichomonascus ciferrii (syn. Candida ciferrii).</title>
        <authorList>
            <person name="Mixao V."/>
            <person name="Saus E."/>
            <person name="Hansen A.P."/>
            <person name="Lass-Florl C."/>
            <person name="Gabaldon T."/>
        </authorList>
    </citation>
    <scope>NUCLEOTIDE SEQUENCE</scope>
    <source>
        <strain evidence="2">CBS 4856</strain>
    </source>
</reference>
<proteinExistence type="predicted"/>
<dbReference type="CDD" id="cd13778">
    <property type="entry name" value="Aar2_C"/>
    <property type="match status" value="1"/>
</dbReference>
<dbReference type="PANTHER" id="PTHR12689:SF4">
    <property type="entry name" value="PROTEIN AAR2 HOMOLOG"/>
    <property type="match status" value="1"/>
</dbReference>
<dbReference type="InterPro" id="IPR038514">
    <property type="entry name" value="AAR2_C_sf"/>
</dbReference>
<dbReference type="VEuPathDB" id="FungiDB:TRICI_002958"/>
<dbReference type="AlphaFoldDB" id="A0A642V573"/>
<evidence type="ECO:0000259" key="1">
    <source>
        <dbReference type="Pfam" id="PF05282"/>
    </source>
</evidence>
<feature type="domain" description="AAR2 C-terminal" evidence="1">
    <location>
        <begin position="80"/>
        <end position="218"/>
    </location>
</feature>